<comment type="caution">
    <text evidence="1">The sequence shown here is derived from an EMBL/GenBank/DDBJ whole genome shotgun (WGS) entry which is preliminary data.</text>
</comment>
<reference evidence="1 2" key="1">
    <citation type="submission" date="2018-06" db="EMBL/GenBank/DDBJ databases">
        <title>Recombination Drives Gene Content and Phenotype Evolution in Wild Type E. coli Strains.</title>
        <authorList>
            <person name="Field C.M."/>
            <person name="Silander O.K."/>
            <person name="Van Nimwegen E."/>
        </authorList>
    </citation>
    <scope>NUCLEOTIDE SEQUENCE [LARGE SCALE GENOMIC DNA]</scope>
    <source>
        <strain evidence="1 2">SC344</strain>
    </source>
</reference>
<protein>
    <submittedName>
        <fullName evidence="1">Uncharacterized protein</fullName>
    </submittedName>
</protein>
<evidence type="ECO:0000313" key="2">
    <source>
        <dbReference type="Proteomes" id="UP000254454"/>
    </source>
</evidence>
<organism evidence="1 2">
    <name type="scientific">Escherichia marmotae</name>
    <dbReference type="NCBI Taxonomy" id="1499973"/>
    <lineage>
        <taxon>Bacteria</taxon>
        <taxon>Pseudomonadati</taxon>
        <taxon>Pseudomonadota</taxon>
        <taxon>Gammaproteobacteria</taxon>
        <taxon>Enterobacterales</taxon>
        <taxon>Enterobacteriaceae</taxon>
        <taxon>Escherichia</taxon>
    </lineage>
</organism>
<gene>
    <name evidence="1" type="ORF">C4A13_04563</name>
</gene>
<evidence type="ECO:0000313" key="1">
    <source>
        <dbReference type="EMBL" id="RDR28183.1"/>
    </source>
</evidence>
<dbReference type="AlphaFoldDB" id="A0A370V9W2"/>
<accession>A0A370V9W2</accession>
<dbReference type="Proteomes" id="UP000254454">
    <property type="component" value="Unassembled WGS sequence"/>
</dbReference>
<name>A0A370V9W2_9ESCH</name>
<sequence>MVRIIDKPSHTKGYRGSQKSHYALLCELNGYYANHLVRIIIYDFL</sequence>
<proteinExistence type="predicted"/>
<dbReference type="EMBL" id="QONO01000061">
    <property type="protein sequence ID" value="RDR28183.1"/>
    <property type="molecule type" value="Genomic_DNA"/>
</dbReference>